<accession>Q8KP26</accession>
<keyword evidence="4" id="KW-0732">Signal</keyword>
<proteinExistence type="predicted"/>
<dbReference type="EMBL" id="AY124796">
    <property type="protein sequence ID" value="AAM92878.1"/>
    <property type="molecule type" value="Genomic_DNA"/>
</dbReference>
<dbReference type="PANTHER" id="PTHR36843">
    <property type="entry name" value="HEME-DEPENDENT PEROXIDASE YWFI-RELATED"/>
    <property type="match status" value="1"/>
</dbReference>
<dbReference type="BioCyc" id="MetaCyc:MONOMER-15704"/>
<keyword evidence="1" id="KW-0349">Heme</keyword>
<feature type="signal peptide" evidence="4">
    <location>
        <begin position="1"/>
        <end position="22"/>
    </location>
</feature>
<dbReference type="Pfam" id="PF06778">
    <property type="entry name" value="Chlor_dismutase"/>
    <property type="match status" value="1"/>
</dbReference>
<evidence type="ECO:0000256" key="2">
    <source>
        <dbReference type="ARBA" id="ARBA00022723"/>
    </source>
</evidence>
<gene>
    <name evidence="5" type="primary">cld</name>
</gene>
<sequence length="277" mass="31007">MRKSTGLLLTFMALLSVGSSQAQQANMDAKPPMAMPDMTKILTAPGVFGNFSTYKVRPDYYKLSMAERKGAAAEVVAVVEKYKDKVKAEAYLTRGFEAQSDFFLRIHSYDMAATQAFLVDFRATRFGMNAEVTENLVGMTKDLNYITKDKSPNLNAGLTGATYRDATPRYAFVIPVKKNADWWNLTDEQRLKEMETHTLPTLANLVNVKRKLYHSTGLDDTDFITYFETADLGAFNNLMLALAKVPENKYHVRWGSPTVLGTIQSFDSVVNTLSMGR</sequence>
<dbReference type="InterPro" id="IPR011008">
    <property type="entry name" value="Dimeric_a/b-barrel"/>
</dbReference>
<dbReference type="GO" id="GO:0046872">
    <property type="term" value="F:metal ion binding"/>
    <property type="evidence" value="ECO:0007669"/>
    <property type="project" value="UniProtKB-KW"/>
</dbReference>
<keyword evidence="3" id="KW-0408">Iron</keyword>
<dbReference type="Gene3D" id="3.30.70.3420">
    <property type="match status" value="1"/>
</dbReference>
<evidence type="ECO:0000313" key="5">
    <source>
        <dbReference type="EMBL" id="AAM92878.1"/>
    </source>
</evidence>
<feature type="chain" id="PRO_5004309720" evidence="4">
    <location>
        <begin position="23"/>
        <end position="277"/>
    </location>
</feature>
<dbReference type="GO" id="GO:0016491">
    <property type="term" value="F:oxidoreductase activity"/>
    <property type="evidence" value="ECO:0007669"/>
    <property type="project" value="InterPro"/>
</dbReference>
<evidence type="ECO:0000256" key="1">
    <source>
        <dbReference type="ARBA" id="ARBA00022617"/>
    </source>
</evidence>
<evidence type="ECO:0000256" key="4">
    <source>
        <dbReference type="SAM" id="SignalP"/>
    </source>
</evidence>
<dbReference type="GO" id="GO:0020037">
    <property type="term" value="F:heme binding"/>
    <property type="evidence" value="ECO:0007669"/>
    <property type="project" value="InterPro"/>
</dbReference>
<dbReference type="RefSeq" id="WP_274740655.1">
    <property type="nucleotide sequence ID" value="NZ_JARBJQ010000030.1"/>
</dbReference>
<reference evidence="5" key="1">
    <citation type="journal article" date="2002" name="Appl. Environ. Microbiol.">
        <title>Sequencing and transcriptional analysis of the chlorite dismutase gene of Dechloromonas agitata and its use as a metabolic probe.</title>
        <authorList>
            <person name="Bender K.S."/>
            <person name="O'Connor S.M."/>
            <person name="Chakraborty R."/>
            <person name="Coates J.D."/>
            <person name="Achenbach L.A."/>
        </authorList>
    </citation>
    <scope>NUCLEOTIDE SEQUENCE</scope>
    <source>
        <strain evidence="5">CKB</strain>
    </source>
</reference>
<name>Q8KP26_9RHOO</name>
<keyword evidence="2" id="KW-0479">Metal-binding</keyword>
<dbReference type="PANTHER" id="PTHR36843:SF1">
    <property type="entry name" value="COPROHEME DECARBOXYLASE"/>
    <property type="match status" value="1"/>
</dbReference>
<evidence type="ECO:0000256" key="3">
    <source>
        <dbReference type="ARBA" id="ARBA00023004"/>
    </source>
</evidence>
<dbReference type="AlphaFoldDB" id="Q8KP26"/>
<dbReference type="InterPro" id="IPR010644">
    <property type="entry name" value="ChdC/CLD"/>
</dbReference>
<protein>
    <submittedName>
        <fullName evidence="5">Chlorite dismutase</fullName>
    </submittedName>
</protein>
<dbReference type="SUPFAM" id="SSF54909">
    <property type="entry name" value="Dimeric alpha+beta barrel"/>
    <property type="match status" value="1"/>
</dbReference>
<organism evidence="5">
    <name type="scientific">Dechloromonas agitata</name>
    <dbReference type="NCBI Taxonomy" id="73030"/>
    <lineage>
        <taxon>Bacteria</taxon>
        <taxon>Pseudomonadati</taxon>
        <taxon>Pseudomonadota</taxon>
        <taxon>Betaproteobacteria</taxon>
        <taxon>Rhodocyclales</taxon>
        <taxon>Azonexaceae</taxon>
        <taxon>Dechloromonas</taxon>
    </lineage>
</organism>